<dbReference type="EMBL" id="NOVD01000036">
    <property type="protein sequence ID" value="PCK24163.1"/>
    <property type="molecule type" value="Genomic_DNA"/>
</dbReference>
<dbReference type="Proteomes" id="UP000230886">
    <property type="component" value="Unassembled WGS sequence"/>
</dbReference>
<evidence type="ECO:0000313" key="1">
    <source>
        <dbReference type="EMBL" id="PCK24163.1"/>
    </source>
</evidence>
<dbReference type="RefSeq" id="WP_099698536.1">
    <property type="nucleotide sequence ID" value="NZ_NOVD01000036.1"/>
</dbReference>
<organism evidence="1 2">
    <name type="scientific">Rhodococcus qingshengii</name>
    <dbReference type="NCBI Taxonomy" id="334542"/>
    <lineage>
        <taxon>Bacteria</taxon>
        <taxon>Bacillati</taxon>
        <taxon>Actinomycetota</taxon>
        <taxon>Actinomycetes</taxon>
        <taxon>Mycobacteriales</taxon>
        <taxon>Nocardiaceae</taxon>
        <taxon>Rhodococcus</taxon>
        <taxon>Rhodococcus erythropolis group</taxon>
    </lineage>
</organism>
<reference evidence="1 2" key="1">
    <citation type="submission" date="2017-07" db="EMBL/GenBank/DDBJ databases">
        <title>Draft sequence of Rhodococcus enclensis 23b-28.</title>
        <authorList>
            <person name="Besaury L."/>
            <person name="Sancelme M."/>
            <person name="Amato P."/>
            <person name="Lallement A."/>
            <person name="Delort A.-M."/>
        </authorList>
    </citation>
    <scope>NUCLEOTIDE SEQUENCE [LARGE SCALE GENOMIC DNA]</scope>
    <source>
        <strain evidence="1 2">23b-28</strain>
    </source>
</reference>
<protein>
    <submittedName>
        <fullName evidence="1">Uncharacterized protein</fullName>
    </submittedName>
</protein>
<proteinExistence type="predicted"/>
<sequence>MVDARRHDTSPAKATRARGRTGFFVPMVKDFWKDLAALGCNLSEIGYFTMISTSKATSPIGSLYMRHEWADLEGTNLDHAERTLEQLEKRGLIARDGYYILVVAWIRQYAFNNPKYLRAGLYPLQNEIDSPFLRFVFGTQLLQLRLCDLDKTKAANLHESASLLWAEITGSALPPADAMDGDIDQPNDYMITALSNMPGIELAVTELDRRTWCVVQAELHRPLQQALGKHRKVTQIQPRASNH</sequence>
<accession>A0A2A5J3S8</accession>
<name>A0A2A5J3S8_RHOSG</name>
<comment type="caution">
    <text evidence="1">The sequence shown here is derived from an EMBL/GenBank/DDBJ whole genome shotgun (WGS) entry which is preliminary data.</text>
</comment>
<evidence type="ECO:0000313" key="2">
    <source>
        <dbReference type="Proteomes" id="UP000230886"/>
    </source>
</evidence>
<gene>
    <name evidence="1" type="ORF">CHR55_27365</name>
</gene>
<dbReference type="AlphaFoldDB" id="A0A2A5J3S8"/>